<name>A0A1T5HW92_9GAMM</name>
<dbReference type="InterPro" id="IPR017574">
    <property type="entry name" value="CRISPR-assoc_prot_Cas7/Csc2"/>
</dbReference>
<accession>A0A1T5HW92</accession>
<protein>
    <recommendedName>
        <fullName evidence="3">CRISPR-associated protein Csc2</fullName>
    </recommendedName>
</protein>
<dbReference type="AlphaFoldDB" id="A0A1T5HW92"/>
<organism evidence="1 2">
    <name type="scientific">Photobacterium piscicola</name>
    <dbReference type="NCBI Taxonomy" id="1378299"/>
    <lineage>
        <taxon>Bacteria</taxon>
        <taxon>Pseudomonadati</taxon>
        <taxon>Pseudomonadota</taxon>
        <taxon>Gammaproteobacteria</taxon>
        <taxon>Vibrionales</taxon>
        <taxon>Vibrionaceae</taxon>
        <taxon>Photobacterium</taxon>
    </lineage>
</organism>
<proteinExistence type="predicted"/>
<evidence type="ECO:0000313" key="2">
    <source>
        <dbReference type="Proteomes" id="UP000189966"/>
    </source>
</evidence>
<reference evidence="1 2" key="1">
    <citation type="submission" date="2017-02" db="EMBL/GenBank/DDBJ databases">
        <authorList>
            <person name="Peterson S.W."/>
        </authorList>
    </citation>
    <scope>NUCLEOTIDE SEQUENCE [LARGE SCALE GENOMIC DNA]</scope>
    <source>
        <strain evidence="2">type strain: NCCB 100098</strain>
    </source>
</reference>
<dbReference type="OrthoDB" id="8478402at2"/>
<evidence type="ECO:0000313" key="1">
    <source>
        <dbReference type="EMBL" id="SKC30992.1"/>
    </source>
</evidence>
<gene>
    <name evidence="1" type="ORF">CZ809_00470</name>
</gene>
<dbReference type="EMBL" id="FUZI01000001">
    <property type="protein sequence ID" value="SKC30992.1"/>
    <property type="molecule type" value="Genomic_DNA"/>
</dbReference>
<evidence type="ECO:0008006" key="3">
    <source>
        <dbReference type="Google" id="ProtNLM"/>
    </source>
</evidence>
<dbReference type="Pfam" id="PF18320">
    <property type="entry name" value="Csc2"/>
    <property type="match status" value="1"/>
</dbReference>
<dbReference type="Proteomes" id="UP000189966">
    <property type="component" value="Unassembled WGS sequence"/>
</dbReference>
<dbReference type="RefSeq" id="WP_080155831.1">
    <property type="nucleotide sequence ID" value="NZ_FUZI01000001.1"/>
</dbReference>
<sequence>MTISSIAQTKIAENINTIDNMLESYLDQKAKAYIAPARKNLGVTTIALVREVIAPTVFRNEDAEPLTADVASNIFVRATPNKFKFGERARVLQILRSLEVGGNYVQNRLFVPKGKASGDCFDACSFLLGDSGLGDGRVLSATAAVKYTDALSLQPEAFCVDSTFHVRGSEQGTLFDEVNKKNTDNLFSRIYIQPGTLMIQTLTFTGKTAPAEIVDLLLTTLASPMAYGGQTSVTGVNVQTHIAGVFGGDFEVAENSPYVLLPKLLSKLDDDQAMDVSIVKQALFDIFSSVYPNAVTSEVVAEIQSAQLDKIANREHEELTAASKVISDYFTRYFDK</sequence>